<dbReference type="EMBL" id="KZ825342">
    <property type="protein sequence ID" value="RAH45787.1"/>
    <property type="molecule type" value="Genomic_DNA"/>
</dbReference>
<protein>
    <submittedName>
        <fullName evidence="1">Uncharacterized protein</fullName>
    </submittedName>
</protein>
<evidence type="ECO:0000313" key="1">
    <source>
        <dbReference type="EMBL" id="RAH45787.1"/>
    </source>
</evidence>
<proteinExistence type="predicted"/>
<gene>
    <name evidence="1" type="ORF">BO95DRAFT_482073</name>
</gene>
<name>A0ACD1G9D3_9EURO</name>
<organism evidence="1 2">
    <name type="scientific">Aspergillus brunneoviolaceus CBS 621.78</name>
    <dbReference type="NCBI Taxonomy" id="1450534"/>
    <lineage>
        <taxon>Eukaryota</taxon>
        <taxon>Fungi</taxon>
        <taxon>Dikarya</taxon>
        <taxon>Ascomycota</taxon>
        <taxon>Pezizomycotina</taxon>
        <taxon>Eurotiomycetes</taxon>
        <taxon>Eurotiomycetidae</taxon>
        <taxon>Eurotiales</taxon>
        <taxon>Aspergillaceae</taxon>
        <taxon>Aspergillus</taxon>
        <taxon>Aspergillus subgen. Circumdati</taxon>
    </lineage>
</organism>
<dbReference type="Proteomes" id="UP000249057">
    <property type="component" value="Unassembled WGS sequence"/>
</dbReference>
<sequence>MTDTTSVGAPIELPVLDISNPLDPNAGKAMLDAATTYGFLYVDSKGTDFTPADVKRAFELSQTFFKSPAEEKATCRIEPNVRLRPLTHPSPKRPSPLMIPSRTGAGPECTWRPWTRNISEPSRQLTSQLTSPDRRLQRVSQPLPLLPSSSAHKRANRAFNFGEFINNQAQQPLPPALAPHEAEIAHFAELCQKTCARVLTLLALGLG</sequence>
<evidence type="ECO:0000313" key="2">
    <source>
        <dbReference type="Proteomes" id="UP000249057"/>
    </source>
</evidence>
<reference evidence="1" key="1">
    <citation type="submission" date="2018-02" db="EMBL/GenBank/DDBJ databases">
        <title>The genomes of Aspergillus section Nigri reveals drivers in fungal speciation.</title>
        <authorList>
            <consortium name="DOE Joint Genome Institute"/>
            <person name="Vesth T.C."/>
            <person name="Nybo J."/>
            <person name="Theobald S."/>
            <person name="Brandl J."/>
            <person name="Frisvad J.C."/>
            <person name="Nielsen K.F."/>
            <person name="Lyhne E.K."/>
            <person name="Kogle M.E."/>
            <person name="Kuo A."/>
            <person name="Riley R."/>
            <person name="Clum A."/>
            <person name="Nolan M."/>
            <person name="Lipzen A."/>
            <person name="Salamov A."/>
            <person name="Henrissat B."/>
            <person name="Wiebenga A."/>
            <person name="De vries R.P."/>
            <person name="Grigoriev I.V."/>
            <person name="Mortensen U.H."/>
            <person name="Andersen M.R."/>
            <person name="Baker S.E."/>
        </authorList>
    </citation>
    <scope>NUCLEOTIDE SEQUENCE</scope>
    <source>
        <strain evidence="1">CBS 621.78</strain>
    </source>
</reference>
<accession>A0ACD1G9D3</accession>
<keyword evidence="2" id="KW-1185">Reference proteome</keyword>
<feature type="non-terminal residue" evidence="1">
    <location>
        <position position="207"/>
    </location>
</feature>